<dbReference type="AlphaFoldDB" id="A0A4P1RNE5"/>
<dbReference type="GO" id="GO:0003700">
    <property type="term" value="F:DNA-binding transcription factor activity"/>
    <property type="evidence" value="ECO:0007669"/>
    <property type="project" value="InterPro"/>
</dbReference>
<keyword evidence="4" id="KW-0238">DNA-binding</keyword>
<dbReference type="SMART" id="SM00338">
    <property type="entry name" value="BRLZ"/>
    <property type="match status" value="2"/>
</dbReference>
<keyword evidence="3" id="KW-0805">Transcription regulation</keyword>
<dbReference type="STRING" id="3871.A0A4P1RNE5"/>
<dbReference type="PANTHER" id="PTHR46408">
    <property type="entry name" value="BASIC LEUCINE ZIPPER 63"/>
    <property type="match status" value="1"/>
</dbReference>
<dbReference type="GO" id="GO:0005634">
    <property type="term" value="C:nucleus"/>
    <property type="evidence" value="ECO:0007669"/>
    <property type="project" value="UniProtKB-SubCell"/>
</dbReference>
<feature type="region of interest" description="Disordered" evidence="7">
    <location>
        <begin position="110"/>
        <end position="176"/>
    </location>
</feature>
<evidence type="ECO:0000256" key="1">
    <source>
        <dbReference type="ARBA" id="ARBA00004123"/>
    </source>
</evidence>
<evidence type="ECO:0000256" key="5">
    <source>
        <dbReference type="ARBA" id="ARBA00023163"/>
    </source>
</evidence>
<dbReference type="GO" id="GO:0003677">
    <property type="term" value="F:DNA binding"/>
    <property type="evidence" value="ECO:0007669"/>
    <property type="project" value="UniProtKB-KW"/>
</dbReference>
<dbReference type="PROSITE" id="PS00036">
    <property type="entry name" value="BZIP_BASIC"/>
    <property type="match status" value="2"/>
</dbReference>
<dbReference type="GO" id="GO:0046983">
    <property type="term" value="F:protein dimerization activity"/>
    <property type="evidence" value="ECO:0007669"/>
    <property type="project" value="UniProtKB-ARBA"/>
</dbReference>
<feature type="domain" description="BZIP" evidence="8">
    <location>
        <begin position="154"/>
        <end position="217"/>
    </location>
</feature>
<keyword evidence="6" id="KW-0539">Nucleus</keyword>
<evidence type="ECO:0000259" key="8">
    <source>
        <dbReference type="PROSITE" id="PS50217"/>
    </source>
</evidence>
<protein>
    <recommendedName>
        <fullName evidence="8">BZIP domain-containing protein</fullName>
    </recommendedName>
</protein>
<dbReference type="SUPFAM" id="SSF57959">
    <property type="entry name" value="Leucine zipper domain"/>
    <property type="match status" value="2"/>
</dbReference>
<comment type="similarity">
    <text evidence="2">Belongs to the bZIP family.</text>
</comment>
<feature type="region of interest" description="Disordered" evidence="7">
    <location>
        <begin position="356"/>
        <end position="422"/>
    </location>
</feature>
<accession>A0A4P1RNE5</accession>
<evidence type="ECO:0000256" key="2">
    <source>
        <dbReference type="ARBA" id="ARBA00007163"/>
    </source>
</evidence>
<feature type="compositionally biased region" description="Polar residues" evidence="7">
    <location>
        <begin position="110"/>
        <end position="135"/>
    </location>
</feature>
<dbReference type="FunFam" id="1.20.5.170:FF:000020">
    <property type="entry name" value="BZIP transcription factor"/>
    <property type="match status" value="2"/>
</dbReference>
<sequence>MEPAPQSLITPPTVFPGFFKRMGEFDLYDDHWYNDFDHVKPDYFRFGTDALIGDVFSDDLTPAAATHNNTDAVTAFSTCGDTIICSQNVTPMNSTISATIDSQASNCGTVGSPVSANKPNSSENQTKGATSGSSEQCDEDDEYGPCEQSTNPLDVKRHRRKVSNRESARRSRRRKQAELGDLELQVDKMKLENATLYKQFTHASQQFRDADTNNRVLKSDVEALRAKVKLAEDMVTRSSFTLNNQFLQTQMSTLPQLSTTNLRGIAHVSPTITVHGNDASYGGVTIGGQNSTHGLGNLDIPYNNVNNGVFSDAASSDAVTAFSTCGDTIICSQNVTPMNSTISATIDSQASNCGTVGSPVSANKPNSSENQTKGATSGSSEQCDEDDEYGPCEQSTNPLDVKRHRRKVSNRESARRSRRRKQAELGDLELQVDKMKLENATLYKQFTHASQQFRDADTNNRVLKSDVEALRAKVKLAEDMVTRSSFTLNNQFLQTQMSTLPQLSTTNLRGIAHVSPTITVHGNDASYGGVTIGGQNSTHGLGNLDIPYNNVNNGVFSDAASSVTMWQ</sequence>
<organism evidence="9 10">
    <name type="scientific">Lupinus angustifolius</name>
    <name type="common">Narrow-leaved blue lupine</name>
    <dbReference type="NCBI Taxonomy" id="3871"/>
    <lineage>
        <taxon>Eukaryota</taxon>
        <taxon>Viridiplantae</taxon>
        <taxon>Streptophyta</taxon>
        <taxon>Embryophyta</taxon>
        <taxon>Tracheophyta</taxon>
        <taxon>Spermatophyta</taxon>
        <taxon>Magnoliopsida</taxon>
        <taxon>eudicotyledons</taxon>
        <taxon>Gunneridae</taxon>
        <taxon>Pentapetalae</taxon>
        <taxon>rosids</taxon>
        <taxon>fabids</taxon>
        <taxon>Fabales</taxon>
        <taxon>Fabaceae</taxon>
        <taxon>Papilionoideae</taxon>
        <taxon>50 kb inversion clade</taxon>
        <taxon>genistoids sensu lato</taxon>
        <taxon>core genistoids</taxon>
        <taxon>Genisteae</taxon>
        <taxon>Lupinus</taxon>
    </lineage>
</organism>
<keyword evidence="10" id="KW-1185">Reference proteome</keyword>
<name>A0A4P1RNE5_LUPAN</name>
<evidence type="ECO:0000256" key="4">
    <source>
        <dbReference type="ARBA" id="ARBA00023125"/>
    </source>
</evidence>
<dbReference type="PROSITE" id="PS50217">
    <property type="entry name" value="BZIP"/>
    <property type="match status" value="2"/>
</dbReference>
<evidence type="ECO:0000313" key="9">
    <source>
        <dbReference type="EMBL" id="OIW14609.1"/>
    </source>
</evidence>
<dbReference type="PANTHER" id="PTHR46408:SF18">
    <property type="entry name" value="BZIP TRANSCRIPTION FACTOR"/>
    <property type="match status" value="1"/>
</dbReference>
<dbReference type="Proteomes" id="UP000188354">
    <property type="component" value="Chromosome LG03"/>
</dbReference>
<evidence type="ECO:0000256" key="3">
    <source>
        <dbReference type="ARBA" id="ARBA00023015"/>
    </source>
</evidence>
<dbReference type="Gramene" id="OIW14609">
    <property type="protein sequence ID" value="OIW14609"/>
    <property type="gene ID" value="TanjilG_32951"/>
</dbReference>
<dbReference type="InterPro" id="IPR004827">
    <property type="entry name" value="bZIP"/>
</dbReference>
<evidence type="ECO:0000256" key="7">
    <source>
        <dbReference type="SAM" id="MobiDB-lite"/>
    </source>
</evidence>
<feature type="domain" description="BZIP" evidence="8">
    <location>
        <begin position="400"/>
        <end position="463"/>
    </location>
</feature>
<reference evidence="9 10" key="1">
    <citation type="journal article" date="2017" name="Plant Biotechnol. J.">
        <title>A comprehensive draft genome sequence for lupin (Lupinus angustifolius), an emerging health food: insights into plant-microbe interactions and legume evolution.</title>
        <authorList>
            <person name="Hane J.K."/>
            <person name="Ming Y."/>
            <person name="Kamphuis L.G."/>
            <person name="Nelson M.N."/>
            <person name="Garg G."/>
            <person name="Atkins C.A."/>
            <person name="Bayer P.E."/>
            <person name="Bravo A."/>
            <person name="Bringans S."/>
            <person name="Cannon S."/>
            <person name="Edwards D."/>
            <person name="Foley R."/>
            <person name="Gao L.L."/>
            <person name="Harrison M.J."/>
            <person name="Huang W."/>
            <person name="Hurgobin B."/>
            <person name="Li S."/>
            <person name="Liu C.W."/>
            <person name="McGrath A."/>
            <person name="Morahan G."/>
            <person name="Murray J."/>
            <person name="Weller J."/>
            <person name="Jian J."/>
            <person name="Singh K.B."/>
        </authorList>
    </citation>
    <scope>NUCLEOTIDE SEQUENCE [LARGE SCALE GENOMIC DNA]</scope>
    <source>
        <strain evidence="10">cv. Tanjil</strain>
        <tissue evidence="9">Whole plant</tissue>
    </source>
</reference>
<evidence type="ECO:0000256" key="6">
    <source>
        <dbReference type="ARBA" id="ARBA00023242"/>
    </source>
</evidence>
<keyword evidence="5" id="KW-0804">Transcription</keyword>
<dbReference type="Pfam" id="PF00170">
    <property type="entry name" value="bZIP_1"/>
    <property type="match status" value="2"/>
</dbReference>
<dbReference type="EMBL" id="CM007363">
    <property type="protein sequence ID" value="OIW14609.1"/>
    <property type="molecule type" value="Genomic_DNA"/>
</dbReference>
<evidence type="ECO:0000313" key="10">
    <source>
        <dbReference type="Proteomes" id="UP000188354"/>
    </source>
</evidence>
<dbReference type="Gene3D" id="1.20.5.170">
    <property type="match status" value="2"/>
</dbReference>
<dbReference type="InterPro" id="IPR046347">
    <property type="entry name" value="bZIP_sf"/>
</dbReference>
<gene>
    <name evidence="9" type="ORF">TanjilG_32951</name>
</gene>
<comment type="subcellular location">
    <subcellularLocation>
        <location evidence="1">Nucleus</location>
    </subcellularLocation>
</comment>
<proteinExistence type="inferred from homology"/>
<feature type="compositionally biased region" description="Polar residues" evidence="7">
    <location>
        <begin position="356"/>
        <end position="381"/>
    </location>
</feature>